<dbReference type="GO" id="GO:0030155">
    <property type="term" value="P:regulation of cell adhesion"/>
    <property type="evidence" value="ECO:0007669"/>
    <property type="project" value="InterPro"/>
</dbReference>
<dbReference type="InterPro" id="IPR029978">
    <property type="entry name" value="LMO-7"/>
</dbReference>
<dbReference type="SUPFAM" id="SSF50156">
    <property type="entry name" value="PDZ domain-like"/>
    <property type="match status" value="1"/>
</dbReference>
<dbReference type="OMA" id="EENYCEM"/>
<keyword evidence="4" id="KW-1185">Reference proteome</keyword>
<protein>
    <recommendedName>
        <fullName evidence="2">PDZ domain-containing protein</fullName>
    </recommendedName>
</protein>
<name>A0A3Q3ERR9_KRYMA</name>
<dbReference type="Gene3D" id="2.30.42.10">
    <property type="match status" value="1"/>
</dbReference>
<dbReference type="InterPro" id="IPR041489">
    <property type="entry name" value="PDZ_6"/>
</dbReference>
<dbReference type="AlphaFoldDB" id="A0A3Q3ERR9"/>
<dbReference type="GO" id="GO:0023051">
    <property type="term" value="P:regulation of signaling"/>
    <property type="evidence" value="ECO:0007669"/>
    <property type="project" value="InterPro"/>
</dbReference>
<organism evidence="3 4">
    <name type="scientific">Kryptolebias marmoratus</name>
    <name type="common">Mangrove killifish</name>
    <name type="synonym">Rivulus marmoratus</name>
    <dbReference type="NCBI Taxonomy" id="37003"/>
    <lineage>
        <taxon>Eukaryota</taxon>
        <taxon>Metazoa</taxon>
        <taxon>Chordata</taxon>
        <taxon>Craniata</taxon>
        <taxon>Vertebrata</taxon>
        <taxon>Euteleostomi</taxon>
        <taxon>Actinopterygii</taxon>
        <taxon>Neopterygii</taxon>
        <taxon>Teleostei</taxon>
        <taxon>Neoteleostei</taxon>
        <taxon>Acanthomorphata</taxon>
        <taxon>Ovalentaria</taxon>
        <taxon>Atherinomorphae</taxon>
        <taxon>Cyprinodontiformes</taxon>
        <taxon>Rivulidae</taxon>
        <taxon>Kryptolebias</taxon>
    </lineage>
</organism>
<dbReference type="GeneTree" id="ENSGT00950000183159"/>
<dbReference type="STRING" id="37003.ENSKMAP00000004462"/>
<accession>A0A3Q3ERR9</accession>
<sequence>YQRLDTARLTSVVAPRPFGSQSSRITSLPRAYTVDDANKHVNGNVDVSKKTSVPSRYHQFMTSEDEAQSSSAHSSEEEEEEERTKENFCEMRISLNQKPNSNRDFGFHAAWDSTGARVTSIQPSPAEMCQLQVGDEVLTVNGHQVAEMSYSEWRSCLGTALQDGSLVMDVRRHGQNSAETKTIKSSLDFTSNRVNGDLQEEPVTLRNKSEPISLKNLKRRSEFFE</sequence>
<dbReference type="PANTHER" id="PTHR46767:SF1">
    <property type="entry name" value="LIM DOMAIN ONLY PROTEIN 7"/>
    <property type="match status" value="1"/>
</dbReference>
<proteinExistence type="predicted"/>
<dbReference type="Ensembl" id="ENSKMAT00000004547.1">
    <property type="protein sequence ID" value="ENSKMAP00000004462.1"/>
    <property type="gene ID" value="ENSKMAG00000003376.1"/>
</dbReference>
<dbReference type="CDD" id="cd00136">
    <property type="entry name" value="PDZ_canonical"/>
    <property type="match status" value="1"/>
</dbReference>
<evidence type="ECO:0000259" key="2">
    <source>
        <dbReference type="PROSITE" id="PS50106"/>
    </source>
</evidence>
<reference evidence="3" key="1">
    <citation type="submission" date="2025-08" db="UniProtKB">
        <authorList>
            <consortium name="Ensembl"/>
        </authorList>
    </citation>
    <scope>IDENTIFICATION</scope>
</reference>
<feature type="region of interest" description="Disordered" evidence="1">
    <location>
        <begin position="61"/>
        <end position="86"/>
    </location>
</feature>
<dbReference type="Proteomes" id="UP000264800">
    <property type="component" value="Unplaced"/>
</dbReference>
<reference evidence="3" key="2">
    <citation type="submission" date="2025-09" db="UniProtKB">
        <authorList>
            <consortium name="Ensembl"/>
        </authorList>
    </citation>
    <scope>IDENTIFICATION</scope>
</reference>
<dbReference type="PANTHER" id="PTHR46767">
    <property type="entry name" value="LIM DOMAIN ONLY PROTEIN 7"/>
    <property type="match status" value="1"/>
</dbReference>
<dbReference type="PROSITE" id="PS50106">
    <property type="entry name" value="PDZ"/>
    <property type="match status" value="1"/>
</dbReference>
<evidence type="ECO:0000256" key="1">
    <source>
        <dbReference type="SAM" id="MobiDB-lite"/>
    </source>
</evidence>
<dbReference type="InterPro" id="IPR001478">
    <property type="entry name" value="PDZ"/>
</dbReference>
<dbReference type="InterPro" id="IPR036034">
    <property type="entry name" value="PDZ_sf"/>
</dbReference>
<dbReference type="Pfam" id="PF17820">
    <property type="entry name" value="PDZ_6"/>
    <property type="match status" value="1"/>
</dbReference>
<evidence type="ECO:0000313" key="3">
    <source>
        <dbReference type="Ensembl" id="ENSKMAP00000004462.1"/>
    </source>
</evidence>
<feature type="domain" description="PDZ" evidence="2">
    <location>
        <begin position="92"/>
        <end position="152"/>
    </location>
</feature>
<evidence type="ECO:0000313" key="4">
    <source>
        <dbReference type="Proteomes" id="UP000264800"/>
    </source>
</evidence>